<dbReference type="InterPro" id="IPR017853">
    <property type="entry name" value="GH"/>
</dbReference>
<keyword evidence="10 15" id="KW-0326">Glycosidase</keyword>
<evidence type="ECO:0000256" key="7">
    <source>
        <dbReference type="ARBA" id="ARBA00022679"/>
    </source>
</evidence>
<dbReference type="InterPro" id="IPR013783">
    <property type="entry name" value="Ig-like_fold"/>
</dbReference>
<evidence type="ECO:0000256" key="2">
    <source>
        <dbReference type="ARBA" id="ARBA00005684"/>
    </source>
</evidence>
<evidence type="ECO:0000313" key="15">
    <source>
        <dbReference type="EMBL" id="MDQ0394584.1"/>
    </source>
</evidence>
<dbReference type="Gene3D" id="3.20.20.80">
    <property type="entry name" value="Glycosidases"/>
    <property type="match status" value="2"/>
</dbReference>
<dbReference type="EMBL" id="JAUSVK010000001">
    <property type="protein sequence ID" value="MDQ0394584.1"/>
    <property type="molecule type" value="Genomic_DNA"/>
</dbReference>
<dbReference type="SUPFAM" id="SSF81296">
    <property type="entry name" value="E set domains"/>
    <property type="match status" value="1"/>
</dbReference>
<dbReference type="CDD" id="cd11326">
    <property type="entry name" value="AmyAc_Glg_debranch"/>
    <property type="match status" value="1"/>
</dbReference>
<dbReference type="InterPro" id="IPR003385">
    <property type="entry name" value="Glyco_hydro_77"/>
</dbReference>
<dbReference type="NCBIfam" id="TIGR00217">
    <property type="entry name" value="malQ"/>
    <property type="match status" value="1"/>
</dbReference>
<comment type="caution">
    <text evidence="15">The sequence shown here is derived from an EMBL/GenBank/DDBJ whole genome shotgun (WGS) entry which is preliminary data.</text>
</comment>
<sequence>MTTEMTARMGAAEPLGVSWTPEGVNFAVYSADAERIELCLFAEDGGETVRITLPGRTGPVHHGLVPGLAEGRLYGLRAHGPWRPEEGLRFNPARLLLDPYATRIMRPPGTTSAMHVKGASGLDDLAFDGTDTASLMPKGVLERPLPRRARPPAPRVEPGGRIVYELHAKGFSRTHPDIPEAMRGTFAALAHPAAIRHFSDLGVTTLEVMPLAAWLDERHLEPLGLTNYWGYNPVGFFAPDPRLAPGGMAEIAATVDALHRAGFEVILDVVFNHTAESDERGQTLSLRGLDNRSYYRLADNPRFYVNDTGCGHTLALDRPVTIRLVTDALRHWAEEGGFDGFRFDLAPVLGRTARGFDAEAPLFAAIRQDPLLGSRLMIAEPWDIGPGGYRLGQFPRGWGEWNDRYRDDVRRFWRGDGGIGALATRLAGSSDLFDPAQRRPADGINFIAAHDGFTLADAVAFATKHNEANGEQNRDGHGGEISWNEGVEGASRAPEIIALRHAHCRAMLATLLLSRGTPMLSMGDELGRTQGGNNNAYAQDNATTWIDWANADTSRMQFVASLIALRKTHKLIAGDSFLTGAKGISGEPDVAWLGTDGAVLQDRDWNDPGRRSLGMSLVGADGSRVVIWFHAGGTPLQARLPDLGPGQRWRLAHVSDENQAFAPQAWYASFDMMELAPRSVGVFVAEAGPGPRRDGAAPPAMIDRLADLAGIAPEWWEVSGRHTLVSPETKRALLAAMGLPHTSLAQARESLDRLRLMRQGKVARPAGRAYLPPVLAGGGRRFGLSAQLYTLRRPGDQGVGDFTTLAELARAAAAKGAGVLALNPFHALFASDRGRTSPYQPSDRRFLDPAMIDLEAVPEVDAGAIAAVSADLPRLRAARLIDWPAVWALKRAVLSAAFAGLAAQPARQAAFEAFRLRGGEALARFAHFQALEQASGSTAFRTGPLPDGAGPDLRAEIAFACYLQFLAEEQLARAGDSGLEIGFCRDIAVGAAPDGAEVWSAPGAFLKGVTVGAPPDPFSAEGQIWNIPPLDPIALQQSDFGHYRDLLAANMRHAGALRVDHVMALTRLFVVPDGARASEGAYLRYPLEAMLAVLAEESAKARCMVVGEDLGTVPEGFRERLDEAALYSYRVLFFERDGRRFRPPEAYPARSLACVATHDLATLRGWWNGTDIELNRSLGRTLPADAVAGRQADKAALAEAVGAAGDELTPDFVGAVHGFLARAPSGLVVAQVEDLAGETDPVNLPGTDTEYPNWRRRLALDADAMLETEEAHAVFAAMKREGR</sequence>
<dbReference type="GO" id="GO:0016798">
    <property type="term" value="F:hydrolase activity, acting on glycosyl bonds"/>
    <property type="evidence" value="ECO:0007669"/>
    <property type="project" value="UniProtKB-KW"/>
</dbReference>
<keyword evidence="8 15" id="KW-0378">Hydrolase</keyword>
<accession>A0ABU0FIZ9</accession>
<dbReference type="NCBIfam" id="TIGR02100">
    <property type="entry name" value="glgX_debranch"/>
    <property type="match status" value="1"/>
</dbReference>
<dbReference type="InterPro" id="IPR013780">
    <property type="entry name" value="Glyco_hydro_b"/>
</dbReference>
<keyword evidence="16" id="KW-1185">Reference proteome</keyword>
<evidence type="ECO:0000256" key="8">
    <source>
        <dbReference type="ARBA" id="ARBA00022801"/>
    </source>
</evidence>
<dbReference type="InterPro" id="IPR011837">
    <property type="entry name" value="Glycogen_debranch_GlgX"/>
</dbReference>
<keyword evidence="7 13" id="KW-0808">Transferase</keyword>
<dbReference type="Gene3D" id="2.60.40.1180">
    <property type="entry name" value="Golgi alpha-mannosidase II"/>
    <property type="match status" value="1"/>
</dbReference>
<evidence type="ECO:0000256" key="11">
    <source>
        <dbReference type="ARBA" id="ARBA00031423"/>
    </source>
</evidence>
<evidence type="ECO:0000256" key="10">
    <source>
        <dbReference type="ARBA" id="ARBA00023295"/>
    </source>
</evidence>
<dbReference type="SUPFAM" id="SSF51445">
    <property type="entry name" value="(Trans)glycosidases"/>
    <property type="match status" value="2"/>
</dbReference>
<dbReference type="PANTHER" id="PTHR43002">
    <property type="entry name" value="GLYCOGEN DEBRANCHING ENZYME"/>
    <property type="match status" value="1"/>
</dbReference>
<dbReference type="Pfam" id="PF02446">
    <property type="entry name" value="Glyco_hydro_77"/>
    <property type="match status" value="1"/>
</dbReference>
<comment type="similarity">
    <text evidence="2 13">Belongs to the disproportionating enzyme family.</text>
</comment>
<evidence type="ECO:0000256" key="4">
    <source>
        <dbReference type="ARBA" id="ARBA00012560"/>
    </source>
</evidence>
<dbReference type="InterPro" id="IPR006047">
    <property type="entry name" value="GH13_cat_dom"/>
</dbReference>
<dbReference type="InterPro" id="IPR044505">
    <property type="entry name" value="GlgX_Isoamylase_N_E_set"/>
</dbReference>
<dbReference type="InterPro" id="IPR014756">
    <property type="entry name" value="Ig_E-set"/>
</dbReference>
<dbReference type="EC" id="2.4.1.25" evidence="4 13"/>
<dbReference type="Pfam" id="PF02922">
    <property type="entry name" value="CBM_48"/>
    <property type="match status" value="1"/>
</dbReference>
<evidence type="ECO:0000256" key="5">
    <source>
        <dbReference type="ARBA" id="ARBA00020295"/>
    </source>
</evidence>
<keyword evidence="6 13" id="KW-0328">Glycosyltransferase</keyword>
<dbReference type="Gene3D" id="2.60.40.10">
    <property type="entry name" value="Immunoglobulins"/>
    <property type="match status" value="1"/>
</dbReference>
<comment type="similarity">
    <text evidence="3">Belongs to the glycosyl hydrolase 13 family.</text>
</comment>
<dbReference type="CDD" id="cd02856">
    <property type="entry name" value="E_set_GDE_Isoamylase_N"/>
    <property type="match status" value="1"/>
</dbReference>
<gene>
    <name evidence="15" type="ORF">J3R73_004376</name>
</gene>
<dbReference type="RefSeq" id="WP_307431945.1">
    <property type="nucleotide sequence ID" value="NZ_JAUSVK010000001.1"/>
</dbReference>
<protein>
    <recommendedName>
        <fullName evidence="5 13">4-alpha-glucanotransferase</fullName>
        <ecNumber evidence="4 13">2.4.1.25</ecNumber>
    </recommendedName>
    <alternativeName>
        <fullName evidence="11 13">Amylomaltase</fullName>
    </alternativeName>
    <alternativeName>
        <fullName evidence="12 13">Disproportionating enzyme</fullName>
    </alternativeName>
</protein>
<reference evidence="15 16" key="1">
    <citation type="submission" date="2023-07" db="EMBL/GenBank/DDBJ databases">
        <title>Genomic Encyclopedia of Type Strains, Phase IV (KMG-IV): sequencing the most valuable type-strain genomes for metagenomic binning, comparative biology and taxonomic classification.</title>
        <authorList>
            <person name="Goeker M."/>
        </authorList>
    </citation>
    <scope>NUCLEOTIDE SEQUENCE [LARGE SCALE GENOMIC DNA]</scope>
    <source>
        <strain evidence="15 16">DSM 5896</strain>
    </source>
</reference>
<evidence type="ECO:0000256" key="9">
    <source>
        <dbReference type="ARBA" id="ARBA00023277"/>
    </source>
</evidence>
<feature type="domain" description="Glycosyl hydrolase family 13 catalytic" evidence="14">
    <location>
        <begin position="165"/>
        <end position="566"/>
    </location>
</feature>
<proteinExistence type="inferred from homology"/>
<dbReference type="InterPro" id="IPR004193">
    <property type="entry name" value="Glyco_hydro_13_N"/>
</dbReference>
<keyword evidence="9 13" id="KW-0119">Carbohydrate metabolism</keyword>
<evidence type="ECO:0000256" key="6">
    <source>
        <dbReference type="ARBA" id="ARBA00022676"/>
    </source>
</evidence>
<evidence type="ECO:0000256" key="12">
    <source>
        <dbReference type="ARBA" id="ARBA00031501"/>
    </source>
</evidence>
<evidence type="ECO:0000259" key="14">
    <source>
        <dbReference type="SMART" id="SM00642"/>
    </source>
</evidence>
<evidence type="ECO:0000313" key="16">
    <source>
        <dbReference type="Proteomes" id="UP001237448"/>
    </source>
</evidence>
<evidence type="ECO:0000256" key="1">
    <source>
        <dbReference type="ARBA" id="ARBA00000439"/>
    </source>
</evidence>
<dbReference type="SMART" id="SM00642">
    <property type="entry name" value="Aamy"/>
    <property type="match status" value="1"/>
</dbReference>
<evidence type="ECO:0000256" key="3">
    <source>
        <dbReference type="ARBA" id="ARBA00008061"/>
    </source>
</evidence>
<dbReference type="SUPFAM" id="SSF51011">
    <property type="entry name" value="Glycosyl hydrolase domain"/>
    <property type="match status" value="1"/>
</dbReference>
<dbReference type="Proteomes" id="UP001237448">
    <property type="component" value="Unassembled WGS sequence"/>
</dbReference>
<comment type="catalytic activity">
    <reaction evidence="1 13">
        <text>Transfers a segment of a (1-&gt;4)-alpha-D-glucan to a new position in an acceptor, which may be glucose or a (1-&gt;4)-alpha-D-glucan.</text>
        <dbReference type="EC" id="2.4.1.25"/>
    </reaction>
</comment>
<name>A0ABU0FIZ9_9HYPH</name>
<evidence type="ECO:0000256" key="13">
    <source>
        <dbReference type="RuleBase" id="RU361207"/>
    </source>
</evidence>
<organism evidence="15 16">
    <name type="scientific">Labrys monachus</name>
    <dbReference type="NCBI Taxonomy" id="217067"/>
    <lineage>
        <taxon>Bacteria</taxon>
        <taxon>Pseudomonadati</taxon>
        <taxon>Pseudomonadota</taxon>
        <taxon>Alphaproteobacteria</taxon>
        <taxon>Hyphomicrobiales</taxon>
        <taxon>Xanthobacteraceae</taxon>
        <taxon>Labrys</taxon>
    </lineage>
</organism>